<reference evidence="2 3" key="1">
    <citation type="submission" date="2022-09" db="EMBL/GenBank/DDBJ databases">
        <authorList>
            <person name="Palmer J.M."/>
        </authorList>
    </citation>
    <scope>NUCLEOTIDE SEQUENCE [LARGE SCALE GENOMIC DNA]</scope>
    <source>
        <strain evidence="2 3">DSM 7382</strain>
    </source>
</reference>
<evidence type="ECO:0000313" key="3">
    <source>
        <dbReference type="Proteomes" id="UP001385951"/>
    </source>
</evidence>
<proteinExistence type="predicted"/>
<dbReference type="AlphaFoldDB" id="A0AAW0GYE8"/>
<comment type="caution">
    <text evidence="2">The sequence shown here is derived from an EMBL/GenBank/DDBJ whole genome shotgun (WGS) entry which is preliminary data.</text>
</comment>
<feature type="region of interest" description="Disordered" evidence="1">
    <location>
        <begin position="66"/>
        <end position="88"/>
    </location>
</feature>
<gene>
    <name evidence="2" type="ORF">QCA50_001004</name>
</gene>
<dbReference type="EMBL" id="JASBNA010000001">
    <property type="protein sequence ID" value="KAK7696350.1"/>
    <property type="molecule type" value="Genomic_DNA"/>
</dbReference>
<sequence>MLSLSDRENRHDNTIQKQVTEKFSEIRDKIPQETDYPILNEIKDEESTLAEEGDLLRKRLDDPCALEKPINKPQLDTPEVDSESKDIAARDTETITSLQSTTRNNSTSTFPSFLDETYIHPATYWDWALVDKINASGKDRPKSLNSDRMGESGSNV</sequence>
<evidence type="ECO:0000256" key="1">
    <source>
        <dbReference type="SAM" id="MobiDB-lite"/>
    </source>
</evidence>
<name>A0AAW0GYE8_9APHY</name>
<accession>A0AAW0GYE8</accession>
<organism evidence="2 3">
    <name type="scientific">Cerrena zonata</name>
    <dbReference type="NCBI Taxonomy" id="2478898"/>
    <lineage>
        <taxon>Eukaryota</taxon>
        <taxon>Fungi</taxon>
        <taxon>Dikarya</taxon>
        <taxon>Basidiomycota</taxon>
        <taxon>Agaricomycotina</taxon>
        <taxon>Agaricomycetes</taxon>
        <taxon>Polyporales</taxon>
        <taxon>Cerrenaceae</taxon>
        <taxon>Cerrena</taxon>
    </lineage>
</organism>
<evidence type="ECO:0000313" key="2">
    <source>
        <dbReference type="EMBL" id="KAK7696350.1"/>
    </source>
</evidence>
<protein>
    <submittedName>
        <fullName evidence="2">Uncharacterized protein</fullName>
    </submittedName>
</protein>
<dbReference type="Proteomes" id="UP001385951">
    <property type="component" value="Unassembled WGS sequence"/>
</dbReference>
<feature type="region of interest" description="Disordered" evidence="1">
    <location>
        <begin position="136"/>
        <end position="156"/>
    </location>
</feature>
<keyword evidence="3" id="KW-1185">Reference proteome</keyword>